<dbReference type="AlphaFoldDB" id="A0A8S2F6B8"/>
<dbReference type="EMBL" id="CAJOBA010044709">
    <property type="protein sequence ID" value="CAF4167505.1"/>
    <property type="molecule type" value="Genomic_DNA"/>
</dbReference>
<evidence type="ECO:0000313" key="3">
    <source>
        <dbReference type="Proteomes" id="UP000677228"/>
    </source>
</evidence>
<reference evidence="1" key="1">
    <citation type="submission" date="2021-02" db="EMBL/GenBank/DDBJ databases">
        <authorList>
            <person name="Nowell W R."/>
        </authorList>
    </citation>
    <scope>NUCLEOTIDE SEQUENCE</scope>
</reference>
<dbReference type="Proteomes" id="UP000682733">
    <property type="component" value="Unassembled WGS sequence"/>
</dbReference>
<accession>A0A8S2F6B8</accession>
<feature type="non-terminal residue" evidence="1">
    <location>
        <position position="1"/>
    </location>
</feature>
<comment type="caution">
    <text evidence="1">The sequence shown here is derived from an EMBL/GenBank/DDBJ whole genome shotgun (WGS) entry which is preliminary data.</text>
</comment>
<sequence length="97" mass="11816">LMSYEEQYSTVFKILRIFSFNDTKTFQVFGNNKIILKDILCLYKRYFILPSQNQSENSTIDIQPDLINYLRQISKYLVDGFRYPRLEWRSNMVRQQE</sequence>
<gene>
    <name evidence="1" type="ORF">OVA965_LOCUS31073</name>
    <name evidence="2" type="ORF">TMI583_LOCUS31894</name>
</gene>
<dbReference type="Proteomes" id="UP000677228">
    <property type="component" value="Unassembled WGS sequence"/>
</dbReference>
<dbReference type="EMBL" id="CAJNOK010023062">
    <property type="protein sequence ID" value="CAF1357247.1"/>
    <property type="molecule type" value="Genomic_DNA"/>
</dbReference>
<name>A0A8S2F6B8_9BILA</name>
<evidence type="ECO:0000313" key="1">
    <source>
        <dbReference type="EMBL" id="CAF1357247.1"/>
    </source>
</evidence>
<evidence type="ECO:0000313" key="2">
    <source>
        <dbReference type="EMBL" id="CAF4167505.1"/>
    </source>
</evidence>
<organism evidence="1 3">
    <name type="scientific">Didymodactylos carnosus</name>
    <dbReference type="NCBI Taxonomy" id="1234261"/>
    <lineage>
        <taxon>Eukaryota</taxon>
        <taxon>Metazoa</taxon>
        <taxon>Spiralia</taxon>
        <taxon>Gnathifera</taxon>
        <taxon>Rotifera</taxon>
        <taxon>Eurotatoria</taxon>
        <taxon>Bdelloidea</taxon>
        <taxon>Philodinida</taxon>
        <taxon>Philodinidae</taxon>
        <taxon>Didymodactylos</taxon>
    </lineage>
</organism>
<protein>
    <submittedName>
        <fullName evidence="1">Uncharacterized protein</fullName>
    </submittedName>
</protein>
<proteinExistence type="predicted"/>